<sequence length="89" mass="9991">MGKKLSSDFSLIFFDSFSSFISDCKSRKCKEPVASQAMIKLCKYKSLFNLTSWSLSLNENNSVLEDVQKATESIESILELSNLQSTILP</sequence>
<dbReference type="AlphaFoldDB" id="A0A3M7QSR5"/>
<gene>
    <name evidence="1" type="ORF">BpHYR1_010092</name>
</gene>
<organism evidence="1 2">
    <name type="scientific">Brachionus plicatilis</name>
    <name type="common">Marine rotifer</name>
    <name type="synonym">Brachionus muelleri</name>
    <dbReference type="NCBI Taxonomy" id="10195"/>
    <lineage>
        <taxon>Eukaryota</taxon>
        <taxon>Metazoa</taxon>
        <taxon>Spiralia</taxon>
        <taxon>Gnathifera</taxon>
        <taxon>Rotifera</taxon>
        <taxon>Eurotatoria</taxon>
        <taxon>Monogononta</taxon>
        <taxon>Pseudotrocha</taxon>
        <taxon>Ploima</taxon>
        <taxon>Brachionidae</taxon>
        <taxon>Brachionus</taxon>
    </lineage>
</organism>
<dbReference type="Proteomes" id="UP000276133">
    <property type="component" value="Unassembled WGS sequence"/>
</dbReference>
<accession>A0A3M7QSR5</accession>
<reference evidence="1 2" key="1">
    <citation type="journal article" date="2018" name="Sci. Rep.">
        <title>Genomic signatures of local adaptation to the degree of environmental predictability in rotifers.</title>
        <authorList>
            <person name="Franch-Gras L."/>
            <person name="Hahn C."/>
            <person name="Garcia-Roger E.M."/>
            <person name="Carmona M.J."/>
            <person name="Serra M."/>
            <person name="Gomez A."/>
        </authorList>
    </citation>
    <scope>NUCLEOTIDE SEQUENCE [LARGE SCALE GENOMIC DNA]</scope>
    <source>
        <strain evidence="1">HYR1</strain>
    </source>
</reference>
<dbReference type="EMBL" id="REGN01005252">
    <property type="protein sequence ID" value="RNA14144.1"/>
    <property type="molecule type" value="Genomic_DNA"/>
</dbReference>
<evidence type="ECO:0000313" key="1">
    <source>
        <dbReference type="EMBL" id="RNA14144.1"/>
    </source>
</evidence>
<protein>
    <submittedName>
        <fullName evidence="1">Uncharacterized protein</fullName>
    </submittedName>
</protein>
<name>A0A3M7QSR5_BRAPC</name>
<proteinExistence type="predicted"/>
<evidence type="ECO:0000313" key="2">
    <source>
        <dbReference type="Proteomes" id="UP000276133"/>
    </source>
</evidence>
<keyword evidence="2" id="KW-1185">Reference proteome</keyword>
<comment type="caution">
    <text evidence="1">The sequence shown here is derived from an EMBL/GenBank/DDBJ whole genome shotgun (WGS) entry which is preliminary data.</text>
</comment>